<dbReference type="EMBL" id="CP048738">
    <property type="protein sequence ID" value="QIB79040.1"/>
    <property type="molecule type" value="Genomic_DNA"/>
</dbReference>
<name>A0A558FUX9_HALVO</name>
<dbReference type="EMBL" id="WOWC01000001">
    <property type="protein sequence ID" value="NLV03589.1"/>
    <property type="molecule type" value="Genomic_DNA"/>
</dbReference>
<evidence type="ECO:0000313" key="11">
    <source>
        <dbReference type="Proteomes" id="UP000465667"/>
    </source>
</evidence>
<dbReference type="Proteomes" id="UP000676028">
    <property type="component" value="Unassembled WGS sequence"/>
</dbReference>
<accession>A0A558FUX9</accession>
<protein>
    <submittedName>
        <fullName evidence="9">SHOCT domain-containing protein</fullName>
    </submittedName>
</protein>
<organism evidence="9 10">
    <name type="scientific">Haloferax volcanii</name>
    <name type="common">Halobacterium volcanii</name>
    <dbReference type="NCBI Taxonomy" id="2246"/>
    <lineage>
        <taxon>Archaea</taxon>
        <taxon>Methanobacteriati</taxon>
        <taxon>Methanobacteriota</taxon>
        <taxon>Stenosarchaea group</taxon>
        <taxon>Halobacteria</taxon>
        <taxon>Halobacteriales</taxon>
        <taxon>Haloferacaceae</taxon>
        <taxon>Haloferax</taxon>
    </lineage>
</organism>
<keyword evidence="1" id="KW-0812">Transmembrane</keyword>
<gene>
    <name evidence="9" type="ORF">FQA18_18545</name>
    <name evidence="8" type="ORF">G3A49_13185</name>
    <name evidence="7" type="ORF">GOC85_13525</name>
    <name evidence="3" type="ORF">JK351_11960</name>
    <name evidence="6" type="ORF">JK352_10190</name>
    <name evidence="5" type="ORF">JK353_10195</name>
    <name evidence="4" type="ORF">JK354_12095</name>
</gene>
<dbReference type="Proteomes" id="UP000678484">
    <property type="component" value="Unassembled WGS sequence"/>
</dbReference>
<dbReference type="Proteomes" id="UP000320212">
    <property type="component" value="Unassembled WGS sequence"/>
</dbReference>
<evidence type="ECO:0000256" key="1">
    <source>
        <dbReference type="SAM" id="Phobius"/>
    </source>
</evidence>
<evidence type="ECO:0000313" key="8">
    <source>
        <dbReference type="EMBL" id="QIB79040.1"/>
    </source>
</evidence>
<reference evidence="7" key="2">
    <citation type="submission" date="2019-12" db="EMBL/GenBank/DDBJ databases">
        <title>Haloferax alexandrinus strain pws11.</title>
        <authorList>
            <person name="Verma D.K."/>
            <person name="Gopal K."/>
            <person name="Prasad E.S."/>
        </authorList>
    </citation>
    <scope>NUCLEOTIDE SEQUENCE</scope>
    <source>
        <strain evidence="7">Pws11</strain>
    </source>
</reference>
<evidence type="ECO:0000259" key="2">
    <source>
        <dbReference type="Pfam" id="PF09851"/>
    </source>
</evidence>
<reference evidence="8 11" key="3">
    <citation type="submission" date="2020-02" db="EMBL/GenBank/DDBJ databases">
        <title>Whole genome sequence of Haloferax alexandrinus pws1.</title>
        <authorList>
            <person name="Verma D.K."/>
            <person name="Gopal K."/>
            <person name="Prasad E.S."/>
        </authorList>
    </citation>
    <scope>NUCLEOTIDE SEQUENCE [LARGE SCALE GENOMIC DNA]</scope>
    <source>
        <strain evidence="11">wsp1</strain>
        <strain evidence="8">Wsp1</strain>
    </source>
</reference>
<reference evidence="9 10" key="1">
    <citation type="submission" date="2019-07" db="EMBL/GenBank/DDBJ databases">
        <title>Draft genome sequence of Haloferax volcanii SS0101, isolated from salt farm in Samut Sakhon, Thailand.</title>
        <authorList>
            <person name="Wanthongcharoen S."/>
            <person name="Yamprayoonswat W."/>
            <person name="Ruangsuj P."/>
            <person name="Thongpramul N."/>
            <person name="Jumpathong W."/>
            <person name="Sittihan S."/>
            <person name="Kanjanavas P."/>
            <person name="Yasawong M."/>
        </authorList>
    </citation>
    <scope>NUCLEOTIDE SEQUENCE [LARGE SCALE GENOMIC DNA]</scope>
    <source>
        <strain evidence="9 10">SS0101</strain>
    </source>
</reference>
<evidence type="ECO:0000313" key="3">
    <source>
        <dbReference type="EMBL" id="MBS8119874.1"/>
    </source>
</evidence>
<feature type="transmembrane region" description="Helical" evidence="1">
    <location>
        <begin position="47"/>
        <end position="68"/>
    </location>
</feature>
<dbReference type="EMBL" id="JAERQU010000010">
    <property type="protein sequence ID" value="MBS8119874.1"/>
    <property type="molecule type" value="Genomic_DNA"/>
</dbReference>
<reference evidence="3" key="4">
    <citation type="journal article" date="2021" name="Nat. Microbiol.">
        <title>Cell division in the archaeon Haloferax volcanii relies on two FtsZ proteins with distinct functions in division ring assembly and constriction.</title>
        <authorList>
            <person name="Liao Y."/>
            <person name="Ithurbide S."/>
            <person name="Evenhuis C."/>
            <person name="Loewe J."/>
            <person name="Duggin I.G."/>
        </authorList>
    </citation>
    <scope>NUCLEOTIDE SEQUENCE</scope>
    <source>
        <strain evidence="3">H98</strain>
        <strain evidence="6">ID112 - delta_ftsZ1_delta_ftsZ2</strain>
        <strain evidence="4">ID76 - delta_ftsZ1</strain>
        <strain evidence="5">ID77 - delta_ftsZ2</strain>
    </source>
</reference>
<dbReference type="AlphaFoldDB" id="A0A558FUX9"/>
<dbReference type="EMBL" id="JAERQW010000008">
    <property type="protein sequence ID" value="MBS8128409.1"/>
    <property type="molecule type" value="Genomic_DNA"/>
</dbReference>
<feature type="domain" description="SHOCT" evidence="2">
    <location>
        <begin position="87"/>
        <end position="110"/>
    </location>
</feature>
<evidence type="ECO:0000313" key="9">
    <source>
        <dbReference type="EMBL" id="TVT89305.1"/>
    </source>
</evidence>
<evidence type="ECO:0000313" key="7">
    <source>
        <dbReference type="EMBL" id="NLV03589.1"/>
    </source>
</evidence>
<evidence type="ECO:0000313" key="5">
    <source>
        <dbReference type="EMBL" id="MBS8128409.1"/>
    </source>
</evidence>
<dbReference type="Proteomes" id="UP000679371">
    <property type="component" value="Unassembled WGS sequence"/>
</dbReference>
<evidence type="ECO:0000313" key="4">
    <source>
        <dbReference type="EMBL" id="MBS8124912.1"/>
    </source>
</evidence>
<dbReference type="Proteomes" id="UP000465667">
    <property type="component" value="Chromosome"/>
</dbReference>
<evidence type="ECO:0000313" key="6">
    <source>
        <dbReference type="EMBL" id="MBS8132274.1"/>
    </source>
</evidence>
<dbReference type="InterPro" id="IPR018649">
    <property type="entry name" value="SHOCT"/>
</dbReference>
<dbReference type="Proteomes" id="UP000679789">
    <property type="component" value="Unassembled WGS sequence"/>
</dbReference>
<accession>A0A6C0UV24</accession>
<dbReference type="EMBL" id="JAERQV010000010">
    <property type="protein sequence ID" value="MBS8124912.1"/>
    <property type="molecule type" value="Genomic_DNA"/>
</dbReference>
<dbReference type="KEGG" id="hale:G3A49_13185"/>
<keyword evidence="1" id="KW-0472">Membrane</keyword>
<dbReference type="EMBL" id="VMTR01000268">
    <property type="protein sequence ID" value="TVT89305.1"/>
    <property type="molecule type" value="Genomic_DNA"/>
</dbReference>
<keyword evidence="1" id="KW-1133">Transmembrane helix</keyword>
<dbReference type="EMBL" id="JAERQX010000008">
    <property type="protein sequence ID" value="MBS8132274.1"/>
    <property type="molecule type" value="Genomic_DNA"/>
</dbReference>
<dbReference type="Proteomes" id="UP000619835">
    <property type="component" value="Unassembled WGS sequence"/>
</dbReference>
<evidence type="ECO:0000313" key="10">
    <source>
        <dbReference type="Proteomes" id="UP000320212"/>
    </source>
</evidence>
<dbReference type="Pfam" id="PF09851">
    <property type="entry name" value="SHOCT"/>
    <property type="match status" value="1"/>
</dbReference>
<proteinExistence type="predicted"/>
<sequence>MNYYIEVRKMSEMATVVLQWGGHGPMGPHGGHGVAAGGATATGGMGLWWLAAGVLLLLALAGVSLVYVSRVRAASTETTPPKEADSAMQDLRTQYARGEIDDEEFANRAATLNLEWG</sequence>